<keyword evidence="5 6" id="KW-0472">Membrane</keyword>
<dbReference type="GO" id="GO:0005886">
    <property type="term" value="C:plasma membrane"/>
    <property type="evidence" value="ECO:0007669"/>
    <property type="project" value="UniProtKB-SubCell"/>
</dbReference>
<dbReference type="AlphaFoldDB" id="A0A7Y3V6N8"/>
<name>A0A7Y3V6N8_CLOCO</name>
<evidence type="ECO:0000313" key="9">
    <source>
        <dbReference type="Proteomes" id="UP000528432"/>
    </source>
</evidence>
<keyword evidence="3 6" id="KW-0812">Transmembrane</keyword>
<evidence type="ECO:0000259" key="7">
    <source>
        <dbReference type="Pfam" id="PF11728"/>
    </source>
</evidence>
<keyword evidence="2" id="KW-1003">Cell membrane</keyword>
<dbReference type="EMBL" id="JABFIF010000006">
    <property type="protein sequence ID" value="NOH15703.1"/>
    <property type="molecule type" value="Genomic_DNA"/>
</dbReference>
<sequence length="319" mass="37274">MMNIGYRTLKTAIGSALAIIIAKWFGLQYATAAGIITILSVGKTRKKSMKIMLKRIISTLLALLISLVLFNIFGFKEIVFGAFLLIFIPLAVKFNVEEGIVVSSVLVTHLLTEKSTSLFWIINEIALMLVGVIVALIVNLYMPNTEDKIKEYQMYIEEHMKEILLKMSFTMKDGKKCFVNNVLLEELENVLDKGRKLTYINLNNNIVQEDKYYVRYMNMRKNQVESIKYMLNHFKEDFSRYEQALIMANFIEKVANSIYENNTAENLLEDLDKLREDFRKMELPKTREEFEIRASLFQFLNDMEQFLRIKNDFRKTEIN</sequence>
<comment type="subcellular location">
    <subcellularLocation>
        <location evidence="1">Cell membrane</location>
        <topology evidence="1">Multi-pass membrane protein</topology>
    </subcellularLocation>
</comment>
<accession>A0A7Y3V6N8</accession>
<dbReference type="PANTHER" id="PTHR40064">
    <property type="entry name" value="MEMBRANE PROTEIN-RELATED"/>
    <property type="match status" value="1"/>
</dbReference>
<dbReference type="InterPro" id="IPR038323">
    <property type="entry name" value="ArAE_1_C_sf"/>
</dbReference>
<dbReference type="RefSeq" id="WP_171303178.1">
    <property type="nucleotide sequence ID" value="NZ_JABFIF010000006.1"/>
</dbReference>
<feature type="transmembrane region" description="Helical" evidence="6">
    <location>
        <begin position="117"/>
        <end position="142"/>
    </location>
</feature>
<keyword evidence="4 6" id="KW-1133">Transmembrane helix</keyword>
<dbReference type="Pfam" id="PF11728">
    <property type="entry name" value="ArAE_1_C"/>
    <property type="match status" value="1"/>
</dbReference>
<dbReference type="Gene3D" id="1.20.120.940">
    <property type="entry name" value="Putative aromatic acid exporter, C-terminal domain"/>
    <property type="match status" value="1"/>
</dbReference>
<protein>
    <submittedName>
        <fullName evidence="8">Aromatic acid exporter family protein</fullName>
    </submittedName>
</protein>
<evidence type="ECO:0000256" key="6">
    <source>
        <dbReference type="SAM" id="Phobius"/>
    </source>
</evidence>
<reference evidence="8 9" key="1">
    <citation type="submission" date="2020-05" db="EMBL/GenBank/DDBJ databases">
        <title>Draft genome sequence of Clostridium cochlearium strain AGROS13 isolated from a sheep dairy farm in New Zealand.</title>
        <authorList>
            <person name="Gupta T.B."/>
            <person name="Jauregui R."/>
            <person name="Risson A.N."/>
            <person name="Brightwell G."/>
            <person name="Maclean P."/>
        </authorList>
    </citation>
    <scope>NUCLEOTIDE SEQUENCE [LARGE SCALE GENOMIC DNA]</scope>
    <source>
        <strain evidence="8 9">AGROS13</strain>
    </source>
</reference>
<evidence type="ECO:0000256" key="3">
    <source>
        <dbReference type="ARBA" id="ARBA00022692"/>
    </source>
</evidence>
<evidence type="ECO:0000256" key="2">
    <source>
        <dbReference type="ARBA" id="ARBA00022475"/>
    </source>
</evidence>
<evidence type="ECO:0000313" key="8">
    <source>
        <dbReference type="EMBL" id="NOH15703.1"/>
    </source>
</evidence>
<dbReference type="Pfam" id="PF06081">
    <property type="entry name" value="ArAE_1"/>
    <property type="match status" value="1"/>
</dbReference>
<gene>
    <name evidence="8" type="ORF">HMJ28_04735</name>
</gene>
<dbReference type="PANTHER" id="PTHR40064:SF1">
    <property type="entry name" value="MEMBRANE PROTEIN"/>
    <property type="match status" value="1"/>
</dbReference>
<feature type="transmembrane region" description="Helical" evidence="6">
    <location>
        <begin position="12"/>
        <end position="41"/>
    </location>
</feature>
<dbReference type="InterPro" id="IPR052984">
    <property type="entry name" value="UPF0421"/>
</dbReference>
<evidence type="ECO:0000256" key="4">
    <source>
        <dbReference type="ARBA" id="ARBA00022989"/>
    </source>
</evidence>
<organism evidence="8 9">
    <name type="scientific">Clostridium cochlearium</name>
    <dbReference type="NCBI Taxonomy" id="1494"/>
    <lineage>
        <taxon>Bacteria</taxon>
        <taxon>Bacillati</taxon>
        <taxon>Bacillota</taxon>
        <taxon>Clostridia</taxon>
        <taxon>Eubacteriales</taxon>
        <taxon>Clostridiaceae</taxon>
        <taxon>Clostridium</taxon>
    </lineage>
</organism>
<evidence type="ECO:0000256" key="5">
    <source>
        <dbReference type="ARBA" id="ARBA00023136"/>
    </source>
</evidence>
<feature type="domain" description="Putative aromatic acid exporter C-terminal" evidence="7">
    <location>
        <begin position="146"/>
        <end position="311"/>
    </location>
</feature>
<dbReference type="InterPro" id="IPR021062">
    <property type="entry name" value="ArAE_1_C"/>
</dbReference>
<comment type="caution">
    <text evidence="8">The sequence shown here is derived from an EMBL/GenBank/DDBJ whole genome shotgun (WGS) entry which is preliminary data.</text>
</comment>
<dbReference type="InterPro" id="IPR010343">
    <property type="entry name" value="ArAE_1"/>
</dbReference>
<evidence type="ECO:0000256" key="1">
    <source>
        <dbReference type="ARBA" id="ARBA00004651"/>
    </source>
</evidence>
<dbReference type="Proteomes" id="UP000528432">
    <property type="component" value="Unassembled WGS sequence"/>
</dbReference>
<proteinExistence type="predicted"/>